<organism evidence="9 11">
    <name type="scientific">Bacteroides xylanisolvens</name>
    <dbReference type="NCBI Taxonomy" id="371601"/>
    <lineage>
        <taxon>Bacteria</taxon>
        <taxon>Pseudomonadati</taxon>
        <taxon>Bacteroidota</taxon>
        <taxon>Bacteroidia</taxon>
        <taxon>Bacteroidales</taxon>
        <taxon>Bacteroidaceae</taxon>
        <taxon>Bacteroides</taxon>
    </lineage>
</organism>
<dbReference type="Gene3D" id="3.30.379.10">
    <property type="entry name" value="Chitobiase/beta-hexosaminidase domain 2-like"/>
    <property type="match status" value="1"/>
</dbReference>
<dbReference type="InterPro" id="IPR029018">
    <property type="entry name" value="Hex-like_dom2"/>
</dbReference>
<evidence type="ECO:0000259" key="7">
    <source>
        <dbReference type="Pfam" id="PF00728"/>
    </source>
</evidence>
<dbReference type="InterPro" id="IPR017853">
    <property type="entry name" value="GH"/>
</dbReference>
<dbReference type="InterPro" id="IPR015883">
    <property type="entry name" value="Glyco_hydro_20_cat"/>
</dbReference>
<evidence type="ECO:0000313" key="10">
    <source>
        <dbReference type="EMBL" id="MCA4703152.1"/>
    </source>
</evidence>
<dbReference type="Pfam" id="PF00728">
    <property type="entry name" value="Glyco_hydro_20"/>
    <property type="match status" value="1"/>
</dbReference>
<sequence>MKKSIITLLFSSLLFACTQKYSDASYKVIPLPQQISLKKTERSFTMNSATRIFFKDLALKGIANQFSTTVKRNANLNLQVEQGDKKEGANVVIFELGLKHTHKEAYQINIDSSEIHIQSVTPSGAFYAMQTLVKSIPVQEVSEVHFPATEIKDYPRFAYRGMMLDVSRHFSDVEMVKRTIDILALHNLNVFHWHLTDDQGWRMEIKKRPLLTQIGAWRDNTVVGRYIGGNDYPTDNQRHGGFYTQDQIKDVIAYAAERYITIIPEIDLPGHTSAVLASYPELGCIEKEYKVANRWGVIKDVICAGNEQSLQLFKDVMDEVCELFPGKYIHIGGDECVKERWQACSKCQGKIKQLHLKSDSRFSKEDYLQSYFMGEIAQYLHSKGKQVIGWDEILEGMPMDGSVIMSWRGISGGIEAARLNHDVIMAPATHMYFDYSQTLDSSKEEIPVGGYINVERVYSFEPLPEGLTDNEKKHIIGVQANVWCEYMPNERIRQYQILPRLAALSEVQWTMPEKKNYLDFLSRLPQIIDIYDLYGYNYARHILDVSITDKVDIKNRDLEVSLSTLGNDSIFYTLDGSLPDRNSYLYKGVLKIDSSVTLKAMAYRNNQMSQVSSLKVDCNKATFKPVTLHSELSRMHVYGGASMLVDGIIGSTRPDDARWLGFPKGFEAVIDLRQQTSISKLLFTNLSVISDNILDPDLISVFVSDDGKYYQCVKEERIIAKQGKEASVSQHQLDFESTKARFVKIQANASVSKASTLVPWMFVSEIGIQ</sequence>
<name>A0A1Y4V0C2_9BACE</name>
<comment type="catalytic activity">
    <reaction evidence="1">
        <text>Hydrolysis of terminal non-reducing N-acetyl-D-hexosamine residues in N-acetyl-beta-D-hexosaminides.</text>
        <dbReference type="EC" id="3.2.1.52"/>
    </reaction>
</comment>
<dbReference type="EMBL" id="WDED01000052">
    <property type="protein sequence ID" value="KAB6140944.1"/>
    <property type="molecule type" value="Genomic_DNA"/>
</dbReference>
<proteinExistence type="inferred from homology"/>
<dbReference type="Proteomes" id="UP000434604">
    <property type="component" value="Unassembled WGS sequence"/>
</dbReference>
<dbReference type="PROSITE" id="PS51257">
    <property type="entry name" value="PROKAR_LIPOPROTEIN"/>
    <property type="match status" value="1"/>
</dbReference>
<dbReference type="InterPro" id="IPR026876">
    <property type="entry name" value="Fn3_assoc_repeat"/>
</dbReference>
<evidence type="ECO:0000256" key="5">
    <source>
        <dbReference type="ARBA" id="ARBA00023295"/>
    </source>
</evidence>
<evidence type="ECO:0000256" key="3">
    <source>
        <dbReference type="ARBA" id="ARBA00012663"/>
    </source>
</evidence>
<dbReference type="Pfam" id="PF13287">
    <property type="entry name" value="Fn3_assoc"/>
    <property type="match status" value="1"/>
</dbReference>
<dbReference type="EC" id="3.2.1.52" evidence="3"/>
<dbReference type="GO" id="GO:0016020">
    <property type="term" value="C:membrane"/>
    <property type="evidence" value="ECO:0007669"/>
    <property type="project" value="TreeGrafter"/>
</dbReference>
<reference evidence="9 11" key="1">
    <citation type="journal article" date="2019" name="Nat. Med.">
        <title>A library of human gut bacterial isolates paired with longitudinal multiomics data enables mechanistic microbiome research.</title>
        <authorList>
            <person name="Poyet M."/>
            <person name="Groussin M."/>
            <person name="Gibbons S.M."/>
            <person name="Avila-Pacheco J."/>
            <person name="Jiang X."/>
            <person name="Kearney S.M."/>
            <person name="Perrotta A.R."/>
            <person name="Berdy B."/>
            <person name="Zhao S."/>
            <person name="Lieberman T.D."/>
            <person name="Swanson P.K."/>
            <person name="Smith M."/>
            <person name="Roesemann S."/>
            <person name="Alexander J.E."/>
            <person name="Rich S.A."/>
            <person name="Livny J."/>
            <person name="Vlamakis H."/>
            <person name="Clish C."/>
            <person name="Bullock K."/>
            <person name="Deik A."/>
            <person name="Scott J."/>
            <person name="Pierce K.A."/>
            <person name="Xavier R.J."/>
            <person name="Alm E.J."/>
        </authorList>
    </citation>
    <scope>NUCLEOTIDE SEQUENCE [LARGE SCALE GENOMIC DNA]</scope>
    <source>
        <strain evidence="9 11">BIOML-A58</strain>
    </source>
</reference>
<dbReference type="Proteomes" id="UP001198461">
    <property type="component" value="Unassembled WGS sequence"/>
</dbReference>
<evidence type="ECO:0000256" key="2">
    <source>
        <dbReference type="ARBA" id="ARBA00006285"/>
    </source>
</evidence>
<dbReference type="CDD" id="cd06563">
    <property type="entry name" value="GH20_chitobiase-like"/>
    <property type="match status" value="1"/>
</dbReference>
<gene>
    <name evidence="9" type="ORF">GA398_23160</name>
    <name evidence="10" type="ORF">LD004_05940</name>
</gene>
<dbReference type="Pfam" id="PF02838">
    <property type="entry name" value="Glyco_hydro_20b"/>
    <property type="match status" value="1"/>
</dbReference>
<evidence type="ECO:0000256" key="1">
    <source>
        <dbReference type="ARBA" id="ARBA00001231"/>
    </source>
</evidence>
<comment type="similarity">
    <text evidence="2">Belongs to the glycosyl hydrolase 20 family.</text>
</comment>
<evidence type="ECO:0000259" key="8">
    <source>
        <dbReference type="Pfam" id="PF02838"/>
    </source>
</evidence>
<reference evidence="10" key="2">
    <citation type="submission" date="2023-08" db="EMBL/GenBank/DDBJ databases">
        <title>Mucin Metabolism Genes Underlie the Key Renovations of Bacteroides xylanisolvens Genomes in Captive Great Apes.</title>
        <authorList>
            <person name="Nishida A.H."/>
        </authorList>
    </citation>
    <scope>NUCLEOTIDE SEQUENCE</scope>
    <source>
        <strain evidence="10">P13.H9</strain>
    </source>
</reference>
<evidence type="ECO:0000256" key="4">
    <source>
        <dbReference type="ARBA" id="ARBA00022801"/>
    </source>
</evidence>
<dbReference type="PANTHER" id="PTHR22600">
    <property type="entry name" value="BETA-HEXOSAMINIDASE"/>
    <property type="match status" value="1"/>
</dbReference>
<dbReference type="InterPro" id="IPR015882">
    <property type="entry name" value="HEX_bac_N"/>
</dbReference>
<dbReference type="SUPFAM" id="SSF55545">
    <property type="entry name" value="beta-N-acetylhexosaminidase-like domain"/>
    <property type="match status" value="1"/>
</dbReference>
<feature type="domain" description="Glycoside hydrolase family 20 catalytic" evidence="7">
    <location>
        <begin position="157"/>
        <end position="510"/>
    </location>
</feature>
<protein>
    <recommendedName>
        <fullName evidence="3">beta-N-acetylhexosaminidase</fullName>
        <ecNumber evidence="3">3.2.1.52</ecNumber>
    </recommendedName>
</protein>
<comment type="caution">
    <text evidence="9">The sequence shown here is derived from an EMBL/GenBank/DDBJ whole genome shotgun (WGS) entry which is preliminary data.</text>
</comment>
<evidence type="ECO:0000256" key="6">
    <source>
        <dbReference type="PIRSR" id="PIRSR625705-1"/>
    </source>
</evidence>
<dbReference type="SUPFAM" id="SSF51445">
    <property type="entry name" value="(Trans)glycosidases"/>
    <property type="match status" value="1"/>
</dbReference>
<feature type="domain" description="Beta-hexosaminidase bacterial type N-terminal" evidence="8">
    <location>
        <begin position="26"/>
        <end position="154"/>
    </location>
</feature>
<dbReference type="PRINTS" id="PR00738">
    <property type="entry name" value="GLHYDRLASE20"/>
</dbReference>
<dbReference type="InterPro" id="IPR025705">
    <property type="entry name" value="Beta_hexosaminidase_sua/sub"/>
</dbReference>
<evidence type="ECO:0000313" key="9">
    <source>
        <dbReference type="EMBL" id="KAB6140944.1"/>
    </source>
</evidence>
<dbReference type="GeneID" id="69479565"/>
<dbReference type="GO" id="GO:0005975">
    <property type="term" value="P:carbohydrate metabolic process"/>
    <property type="evidence" value="ECO:0007669"/>
    <property type="project" value="InterPro"/>
</dbReference>
<accession>A0A1Y4V0C2</accession>
<keyword evidence="4 9" id="KW-0378">Hydrolase</keyword>
<evidence type="ECO:0000313" key="11">
    <source>
        <dbReference type="Proteomes" id="UP000434604"/>
    </source>
</evidence>
<dbReference type="Gene3D" id="2.60.120.260">
    <property type="entry name" value="Galactose-binding domain-like"/>
    <property type="match status" value="1"/>
</dbReference>
<dbReference type="PANTHER" id="PTHR22600:SF57">
    <property type="entry name" value="BETA-N-ACETYLHEXOSAMINIDASE"/>
    <property type="match status" value="1"/>
</dbReference>
<dbReference type="RefSeq" id="WP_008022017.1">
    <property type="nucleotide sequence ID" value="NZ_BAABZH010000001.1"/>
</dbReference>
<dbReference type="EMBL" id="JAIWYE010000013">
    <property type="protein sequence ID" value="MCA4703152.1"/>
    <property type="molecule type" value="Genomic_DNA"/>
</dbReference>
<dbReference type="GO" id="GO:0030203">
    <property type="term" value="P:glycosaminoglycan metabolic process"/>
    <property type="evidence" value="ECO:0007669"/>
    <property type="project" value="TreeGrafter"/>
</dbReference>
<keyword evidence="5" id="KW-0326">Glycosidase</keyword>
<feature type="active site" description="Proton donor" evidence="6">
    <location>
        <position position="335"/>
    </location>
</feature>
<dbReference type="Gene3D" id="3.20.20.80">
    <property type="entry name" value="Glycosidases"/>
    <property type="match status" value="1"/>
</dbReference>
<dbReference type="AlphaFoldDB" id="A0A1Y4V0C2"/>
<dbReference type="GO" id="GO:0004563">
    <property type="term" value="F:beta-N-acetylhexosaminidase activity"/>
    <property type="evidence" value="ECO:0007669"/>
    <property type="project" value="UniProtKB-EC"/>
</dbReference>